<dbReference type="Gene3D" id="1.10.10.1650">
    <property type="match status" value="1"/>
</dbReference>
<dbReference type="Gene3D" id="2.30.30.730">
    <property type="match status" value="1"/>
</dbReference>
<feature type="domain" description="DUF5606" evidence="2">
    <location>
        <begin position="3"/>
        <end position="48"/>
    </location>
</feature>
<dbReference type="InterPro" id="IPR049282">
    <property type="entry name" value="BVU_3817_N_sf"/>
</dbReference>
<name>A0A507ZT08_9FLAO</name>
<dbReference type="EMBL" id="VIAR01000002">
    <property type="protein sequence ID" value="TQD40107.1"/>
    <property type="molecule type" value="Genomic_DNA"/>
</dbReference>
<dbReference type="Pfam" id="PF21186">
    <property type="entry name" value="DUF6852"/>
    <property type="match status" value="1"/>
</dbReference>
<dbReference type="Pfam" id="PF18347">
    <property type="entry name" value="DUF5606"/>
    <property type="match status" value="1"/>
</dbReference>
<proteinExistence type="predicted"/>
<dbReference type="InterPro" id="IPR049280">
    <property type="entry name" value="DUF6852"/>
</dbReference>
<dbReference type="RefSeq" id="WP_141420637.1">
    <property type="nucleotide sequence ID" value="NZ_VIAR01000002.1"/>
</dbReference>
<accession>A0A507ZT08</accession>
<reference evidence="4 5" key="1">
    <citation type="submission" date="2019-06" db="EMBL/GenBank/DDBJ databases">
        <title>Flavibacter putida gen. nov., sp. nov., a novel marine bacterium of the family Flavobacteriaceae isolated from coastal seawater.</title>
        <authorList>
            <person name="Feng X."/>
        </authorList>
    </citation>
    <scope>NUCLEOTIDE SEQUENCE [LARGE SCALE GENOMIC DNA]</scope>
    <source>
        <strain evidence="4 5">PLHSN227</strain>
    </source>
</reference>
<dbReference type="InterPro" id="IPR049281">
    <property type="entry name" value="BVU_3817-like_C_sf"/>
</dbReference>
<feature type="region of interest" description="Disordered" evidence="1">
    <location>
        <begin position="126"/>
        <end position="146"/>
    </location>
</feature>
<comment type="caution">
    <text evidence="4">The sequence shown here is derived from an EMBL/GenBank/DDBJ whole genome shotgun (WGS) entry which is preliminary data.</text>
</comment>
<protein>
    <submittedName>
        <fullName evidence="4">Uncharacterized protein</fullName>
    </submittedName>
</protein>
<evidence type="ECO:0000259" key="3">
    <source>
        <dbReference type="Pfam" id="PF21186"/>
    </source>
</evidence>
<feature type="domain" description="DUF6852" evidence="3">
    <location>
        <begin position="51"/>
        <end position="119"/>
    </location>
</feature>
<sequence>MSLEKILSISGKPGLYELKAQTRGGFVAESLADGRKISVNVRHNVSMLSEIAMYTYTEEVPLREVFQNIAEKEDGKEAISHRESKDKLENYFSEVLPEYDEDRVYASDIKKVFQWYNILVKAGKTDFSEPEEQSNGEEKPDTKEEE</sequence>
<evidence type="ECO:0000256" key="1">
    <source>
        <dbReference type="SAM" id="MobiDB-lite"/>
    </source>
</evidence>
<dbReference type="AlphaFoldDB" id="A0A507ZT08"/>
<evidence type="ECO:0000313" key="5">
    <source>
        <dbReference type="Proteomes" id="UP000317169"/>
    </source>
</evidence>
<dbReference type="InterPro" id="IPR041218">
    <property type="entry name" value="DUF5606"/>
</dbReference>
<feature type="compositionally biased region" description="Basic and acidic residues" evidence="1">
    <location>
        <begin position="136"/>
        <end position="146"/>
    </location>
</feature>
<gene>
    <name evidence="4" type="ORF">FKR84_02620</name>
</gene>
<dbReference type="Proteomes" id="UP000317169">
    <property type="component" value="Unassembled WGS sequence"/>
</dbReference>
<organism evidence="4 5">
    <name type="scientific">Haloflavibacter putidus</name>
    <dbReference type="NCBI Taxonomy" id="2576776"/>
    <lineage>
        <taxon>Bacteria</taxon>
        <taxon>Pseudomonadati</taxon>
        <taxon>Bacteroidota</taxon>
        <taxon>Flavobacteriia</taxon>
        <taxon>Flavobacteriales</taxon>
        <taxon>Flavobacteriaceae</taxon>
        <taxon>Haloflavibacter</taxon>
    </lineage>
</organism>
<dbReference type="OrthoDB" id="675198at2"/>
<evidence type="ECO:0000259" key="2">
    <source>
        <dbReference type="Pfam" id="PF18347"/>
    </source>
</evidence>
<keyword evidence="5" id="KW-1185">Reference proteome</keyword>
<evidence type="ECO:0000313" key="4">
    <source>
        <dbReference type="EMBL" id="TQD40107.1"/>
    </source>
</evidence>